<sequence length="73" mass="7529">TAGGGAARPGRRRSAYFPEAGGYVEAPVFTRAGLEEVTGPAIVEDAESTIVVPPGWTARLAEAMSVILTEAAR</sequence>
<dbReference type="EMBL" id="NGFP01000395">
    <property type="protein sequence ID" value="OUC80790.1"/>
    <property type="molecule type" value="Genomic_DNA"/>
</dbReference>
<protein>
    <recommendedName>
        <fullName evidence="1">Acetophenone carboxylase-like C-terminal domain-containing protein</fullName>
    </recommendedName>
</protein>
<dbReference type="AlphaFoldDB" id="A0A2C9ZJV7"/>
<dbReference type="Pfam" id="PF19278">
    <property type="entry name" value="Hydant_A_C"/>
    <property type="match status" value="1"/>
</dbReference>
<feature type="domain" description="Acetophenone carboxylase-like C-terminal" evidence="1">
    <location>
        <begin position="13"/>
        <end position="62"/>
    </location>
</feature>
<name>A0A2C9ZJV7_9ACTN</name>
<dbReference type="Proteomes" id="UP000194761">
    <property type="component" value="Unassembled WGS sequence"/>
</dbReference>
<comment type="caution">
    <text evidence="2">The sequence shown here is derived from an EMBL/GenBank/DDBJ whole genome shotgun (WGS) entry which is preliminary data.</text>
</comment>
<gene>
    <name evidence="2" type="ORF">CA984_42340</name>
</gene>
<reference evidence="2 3" key="1">
    <citation type="submission" date="2017-05" db="EMBL/GenBank/DDBJ databases">
        <title>Biotechnological potential of actinobacteria isolated from South African environments.</title>
        <authorList>
            <person name="Le Roes-Hill M."/>
            <person name="Prins A."/>
            <person name="Durrell K.A."/>
        </authorList>
    </citation>
    <scope>NUCLEOTIDE SEQUENCE [LARGE SCALE GENOMIC DNA]</scope>
    <source>
        <strain evidence="2">M26</strain>
    </source>
</reference>
<dbReference type="InterPro" id="IPR049517">
    <property type="entry name" value="ACX-like_C"/>
</dbReference>
<evidence type="ECO:0000313" key="3">
    <source>
        <dbReference type="Proteomes" id="UP000194761"/>
    </source>
</evidence>
<organism evidence="2 3">
    <name type="scientific">Streptosporangium minutum</name>
    <dbReference type="NCBI Taxonomy" id="569862"/>
    <lineage>
        <taxon>Bacteria</taxon>
        <taxon>Bacillati</taxon>
        <taxon>Actinomycetota</taxon>
        <taxon>Actinomycetes</taxon>
        <taxon>Streptosporangiales</taxon>
        <taxon>Streptosporangiaceae</taxon>
        <taxon>Streptosporangium</taxon>
    </lineage>
</organism>
<evidence type="ECO:0000259" key="1">
    <source>
        <dbReference type="Pfam" id="PF19278"/>
    </source>
</evidence>
<feature type="non-terminal residue" evidence="2">
    <location>
        <position position="1"/>
    </location>
</feature>
<proteinExistence type="predicted"/>
<keyword evidence="3" id="KW-1185">Reference proteome</keyword>
<evidence type="ECO:0000313" key="2">
    <source>
        <dbReference type="EMBL" id="OUC80790.1"/>
    </source>
</evidence>
<accession>A0A2C9ZJV7</accession>